<dbReference type="PANTHER" id="PTHR34389:SF2">
    <property type="entry name" value="L-RHAMNOSE MUTAROTASE"/>
    <property type="match status" value="1"/>
</dbReference>
<dbReference type="GO" id="GO:0019301">
    <property type="term" value="P:rhamnose catabolic process"/>
    <property type="evidence" value="ECO:0007669"/>
    <property type="project" value="UniProtKB-UniRule"/>
</dbReference>
<evidence type="ECO:0000256" key="3">
    <source>
        <dbReference type="ARBA" id="ARBA00023277"/>
    </source>
</evidence>
<evidence type="ECO:0000256" key="2">
    <source>
        <dbReference type="ARBA" id="ARBA00023235"/>
    </source>
</evidence>
<keyword evidence="1" id="KW-0963">Cytoplasm</keyword>
<protein>
    <recommendedName>
        <fullName evidence="5">L-rhamnose mutarotase</fullName>
        <ecNumber evidence="5">5.1.3.32</ecNumber>
    </recommendedName>
</protein>
<dbReference type="EMBL" id="QWET01000007">
    <property type="protein sequence ID" value="RIH65018.1"/>
    <property type="molecule type" value="Genomic_DNA"/>
</dbReference>
<proteinExistence type="predicted"/>
<accession>A0A399D1F7</accession>
<dbReference type="NCBIfam" id="TIGR02625">
    <property type="entry name" value="YiiL_rotase"/>
    <property type="match status" value="1"/>
</dbReference>
<dbReference type="OrthoDB" id="9799608at2"/>
<dbReference type="PANTHER" id="PTHR34389">
    <property type="entry name" value="L-RHAMNOSE MUTAROTASE"/>
    <property type="match status" value="1"/>
</dbReference>
<evidence type="ECO:0000256" key="5">
    <source>
        <dbReference type="NCBIfam" id="TIGR02625"/>
    </source>
</evidence>
<dbReference type="GO" id="GO:0062192">
    <property type="term" value="F:L-rhamnose mutarotase activity"/>
    <property type="evidence" value="ECO:0007669"/>
    <property type="project" value="UniProtKB-UniRule"/>
</dbReference>
<dbReference type="Proteomes" id="UP000266441">
    <property type="component" value="Unassembled WGS sequence"/>
</dbReference>
<evidence type="ECO:0000313" key="6">
    <source>
        <dbReference type="EMBL" id="RIH65018.1"/>
    </source>
</evidence>
<dbReference type="InterPro" id="IPR011008">
    <property type="entry name" value="Dimeric_a/b-barrel"/>
</dbReference>
<reference evidence="6 7" key="1">
    <citation type="journal article" date="2015" name="Int. J. Syst. Evol. Microbiol.">
        <title>Mariniphaga sediminis sp. nov., isolated from coastal sediment.</title>
        <authorList>
            <person name="Wang F.Q."/>
            <person name="Shen Q.Y."/>
            <person name="Chen G.J."/>
            <person name="Du Z.J."/>
        </authorList>
    </citation>
    <scope>NUCLEOTIDE SEQUENCE [LARGE SCALE GENOMIC DNA]</scope>
    <source>
        <strain evidence="6 7">SY21</strain>
    </source>
</reference>
<dbReference type="SUPFAM" id="SSF54909">
    <property type="entry name" value="Dimeric alpha+beta barrel"/>
    <property type="match status" value="1"/>
</dbReference>
<dbReference type="EC" id="5.1.3.32" evidence="5"/>
<keyword evidence="4" id="KW-0684">Rhamnose metabolism</keyword>
<keyword evidence="3" id="KW-0119">Carbohydrate metabolism</keyword>
<evidence type="ECO:0000313" key="7">
    <source>
        <dbReference type="Proteomes" id="UP000266441"/>
    </source>
</evidence>
<dbReference type="Gene3D" id="3.30.70.100">
    <property type="match status" value="1"/>
</dbReference>
<dbReference type="InterPro" id="IPR008000">
    <property type="entry name" value="Rham/fucose_mutarotase"/>
</dbReference>
<gene>
    <name evidence="6" type="primary">rhaM</name>
    <name evidence="6" type="ORF">D1164_10540</name>
</gene>
<keyword evidence="2 6" id="KW-0413">Isomerase</keyword>
<dbReference type="InterPro" id="IPR013448">
    <property type="entry name" value="L-rhamnose_mutarotase"/>
</dbReference>
<evidence type="ECO:0000256" key="1">
    <source>
        <dbReference type="ARBA" id="ARBA00022490"/>
    </source>
</evidence>
<comment type="caution">
    <text evidence="6">The sequence shown here is derived from an EMBL/GenBank/DDBJ whole genome shotgun (WGS) entry which is preliminary data.</text>
</comment>
<name>A0A399D1F7_9BACT</name>
<dbReference type="Pfam" id="PF05336">
    <property type="entry name" value="rhaM"/>
    <property type="match status" value="1"/>
</dbReference>
<keyword evidence="7" id="KW-1185">Reference proteome</keyword>
<evidence type="ECO:0000256" key="4">
    <source>
        <dbReference type="ARBA" id="ARBA00023308"/>
    </source>
</evidence>
<dbReference type="GO" id="GO:0005737">
    <property type="term" value="C:cytoplasm"/>
    <property type="evidence" value="ECO:0007669"/>
    <property type="project" value="InterPro"/>
</dbReference>
<organism evidence="6 7">
    <name type="scientific">Mariniphaga sediminis</name>
    <dbReference type="NCBI Taxonomy" id="1628158"/>
    <lineage>
        <taxon>Bacteria</taxon>
        <taxon>Pseudomonadati</taxon>
        <taxon>Bacteroidota</taxon>
        <taxon>Bacteroidia</taxon>
        <taxon>Marinilabiliales</taxon>
        <taxon>Prolixibacteraceae</taxon>
        <taxon>Mariniphaga</taxon>
    </lineage>
</organism>
<sequence length="106" mass="12605">MKRKAFLIESKPGLSEEYKKRHNPIWPELKQELKKHGVCNYSIFLHENSESLFGYFEVEDEALFEKLGESEVMQQWWGYMTEVLVCESDQSLKAKEEMLSEVFHLD</sequence>
<dbReference type="RefSeq" id="WP_119349943.1">
    <property type="nucleotide sequence ID" value="NZ_JBFHKJ010000544.1"/>
</dbReference>
<dbReference type="AlphaFoldDB" id="A0A399D1F7"/>